<keyword evidence="2" id="KW-1185">Reference proteome</keyword>
<organism evidence="1 2">
    <name type="scientific">Diphasiastrum complanatum</name>
    <name type="common">Issler's clubmoss</name>
    <name type="synonym">Lycopodium complanatum</name>
    <dbReference type="NCBI Taxonomy" id="34168"/>
    <lineage>
        <taxon>Eukaryota</taxon>
        <taxon>Viridiplantae</taxon>
        <taxon>Streptophyta</taxon>
        <taxon>Embryophyta</taxon>
        <taxon>Tracheophyta</taxon>
        <taxon>Lycopodiopsida</taxon>
        <taxon>Lycopodiales</taxon>
        <taxon>Lycopodiaceae</taxon>
        <taxon>Lycopodioideae</taxon>
        <taxon>Diphasiastrum</taxon>
    </lineage>
</organism>
<dbReference type="EMBL" id="CM055097">
    <property type="protein sequence ID" value="KAJ7552727.1"/>
    <property type="molecule type" value="Genomic_DNA"/>
</dbReference>
<accession>A0ACC2DF63</accession>
<proteinExistence type="predicted"/>
<reference evidence="2" key="1">
    <citation type="journal article" date="2024" name="Proc. Natl. Acad. Sci. U.S.A.">
        <title>Extraordinary preservation of gene collinearity over three hundred million years revealed in homosporous lycophytes.</title>
        <authorList>
            <person name="Li C."/>
            <person name="Wickell D."/>
            <person name="Kuo L.Y."/>
            <person name="Chen X."/>
            <person name="Nie B."/>
            <person name="Liao X."/>
            <person name="Peng D."/>
            <person name="Ji J."/>
            <person name="Jenkins J."/>
            <person name="Williams M."/>
            <person name="Shu S."/>
            <person name="Plott C."/>
            <person name="Barry K."/>
            <person name="Rajasekar S."/>
            <person name="Grimwood J."/>
            <person name="Han X."/>
            <person name="Sun S."/>
            <person name="Hou Z."/>
            <person name="He W."/>
            <person name="Dai G."/>
            <person name="Sun C."/>
            <person name="Schmutz J."/>
            <person name="Leebens-Mack J.H."/>
            <person name="Li F.W."/>
            <person name="Wang L."/>
        </authorList>
    </citation>
    <scope>NUCLEOTIDE SEQUENCE [LARGE SCALE GENOMIC DNA]</scope>
    <source>
        <strain evidence="2">cv. PW_Plant_1</strain>
    </source>
</reference>
<gene>
    <name evidence="1" type="ORF">O6H91_06G067300</name>
</gene>
<dbReference type="Proteomes" id="UP001162992">
    <property type="component" value="Chromosome 6"/>
</dbReference>
<protein>
    <submittedName>
        <fullName evidence="1">Uncharacterized protein</fullName>
    </submittedName>
</protein>
<evidence type="ECO:0000313" key="1">
    <source>
        <dbReference type="EMBL" id="KAJ7552727.1"/>
    </source>
</evidence>
<name>A0ACC2DF63_DIPCM</name>
<comment type="caution">
    <text evidence="1">The sequence shown here is derived from an EMBL/GenBank/DDBJ whole genome shotgun (WGS) entry which is preliminary data.</text>
</comment>
<evidence type="ECO:0000313" key="2">
    <source>
        <dbReference type="Proteomes" id="UP001162992"/>
    </source>
</evidence>
<sequence length="516" mass="57234">MKKTISTDDASAFRSIRICCCENRADQTVVSNLGGCLLQSTGSFPYFLLLAYETGWVIRSAALLLVSPIAWLLHNFSFEEVAIKIFIFLAFAGVKMSQIEMLSRSVLPKFFSDDIHTDTLRVFSSFGRRYIVTELPRVLVEPFAKEHLGAAGVIGTELELSASGRATGFVRRPGIVAGVKRNSVLKSAFAEDNVLDVGITNRKDYTSMCMFKEVYIVSSKLKTRSPSGEPGEGPLLKPIVFHDGRLVQRPTPLVALLILIWIPFGFLLAVIRIMAAQIVPMSLLYYAYALLGVRIIVSGTPPTAVNGNKKKTGVLFVCSHRTLLDPIFLSIALRRPVTAVTYSISRLSEFLSPVPTVSLTRCKQEDANNIKTFLEEGDLAICPEGTTCRTPHLLRFSSMFAELTDKIVPIAMVNRTSMFHATSSGSWKAMDPFYFFMNPFPSYEVTFLRQLPREQTCSGDMSPHDVANNIQRLLAKELSFECTTLTRKDKYLALAGTDGSFPVRGCTFKKSSTKFL</sequence>